<comment type="caution">
    <text evidence="6">The sequence shown here is derived from an EMBL/GenBank/DDBJ whole genome shotgun (WGS) entry which is preliminary data.</text>
</comment>
<dbReference type="GO" id="GO:0008234">
    <property type="term" value="F:cysteine-type peptidase activity"/>
    <property type="evidence" value="ECO:0007669"/>
    <property type="project" value="InterPro"/>
</dbReference>
<proteinExistence type="inferred from homology"/>
<evidence type="ECO:0000256" key="3">
    <source>
        <dbReference type="ARBA" id="ARBA00022801"/>
    </source>
</evidence>
<feature type="region of interest" description="Disordered" evidence="4">
    <location>
        <begin position="1786"/>
        <end position="1805"/>
    </location>
</feature>
<dbReference type="Pfam" id="PF02902">
    <property type="entry name" value="Peptidase_C48"/>
    <property type="match status" value="1"/>
</dbReference>
<dbReference type="PROSITE" id="PS50600">
    <property type="entry name" value="ULP_PROTEASE"/>
    <property type="match status" value="1"/>
</dbReference>
<reference evidence="6 7" key="1">
    <citation type="submission" date="2019-02" db="EMBL/GenBank/DDBJ databases">
        <title>Genome sequencing of the rare red list fungi Antrodiella citrinella (Flaviporus citrinellus).</title>
        <authorList>
            <person name="Buettner E."/>
            <person name="Kellner H."/>
        </authorList>
    </citation>
    <scope>NUCLEOTIDE SEQUENCE [LARGE SCALE GENOMIC DNA]</scope>
    <source>
        <strain evidence="6 7">DSM 108506</strain>
    </source>
</reference>
<dbReference type="InterPro" id="IPR038765">
    <property type="entry name" value="Papain-like_cys_pep_sf"/>
</dbReference>
<dbReference type="OrthoDB" id="3268677at2759"/>
<evidence type="ECO:0000313" key="7">
    <source>
        <dbReference type="Proteomes" id="UP000308730"/>
    </source>
</evidence>
<feature type="compositionally biased region" description="Low complexity" evidence="4">
    <location>
        <begin position="541"/>
        <end position="558"/>
    </location>
</feature>
<dbReference type="GO" id="GO:0019783">
    <property type="term" value="F:ubiquitin-like protein peptidase activity"/>
    <property type="evidence" value="ECO:0007669"/>
    <property type="project" value="UniProtKB-ARBA"/>
</dbReference>
<dbReference type="EMBL" id="SGPM01000716">
    <property type="protein sequence ID" value="THH16648.1"/>
    <property type="molecule type" value="Genomic_DNA"/>
</dbReference>
<comment type="similarity">
    <text evidence="1">Belongs to the peptidase C48 family.</text>
</comment>
<keyword evidence="3" id="KW-0378">Hydrolase</keyword>
<evidence type="ECO:0000313" key="6">
    <source>
        <dbReference type="EMBL" id="THH16648.1"/>
    </source>
</evidence>
<dbReference type="InterPro" id="IPR003653">
    <property type="entry name" value="Peptidase_C48_C"/>
</dbReference>
<sequence length="1805" mass="200816">MDVDTVNTSSHVRLDIDEPDFNPSDWIGKGKPFPPYNERPHYLDAAYDAAFSVPPTTLNSILPHPCATVGHLTTTWTGPKTVFSIVSTRAALWFSSDPPFSSTIDSSTISTLAARPLPPQAILAKLRQLAGQQWFDGKQSIRDPRYNGGLERFPLYVLGIWEKLAETVAVQASWRKARCWLEERVLAAEHDPDMEKCAVLKKTAAEIVPNLGWDIRIRSKLVVASVLVLSRFLGAGPSAEQQGWMSDDTVYLMVEDLQTRLEILQKNGKSPTNISSFAIESHAFVAELLRAARNNNFSKEVRSLGVVHRLSARVEAGTLKNLYFPVFIGSCHWVTVYVDFENESIRYGDSLKMKLREMIPRETMLAAQKWIQACTQKRFRIIGDTVPHKVQDDTSSCGLYAINMIEHGVFGEPLLSPEKTDMYRVQWFTKLVRTYCKCGPERTSTQTSVPGRRLDINGLLNPACSPLASPKVLNVALAATAAVVTPPDEPSPHEFTVDTSSLETAVESMLDTLPLGFPLKSLVNYDSDDDSAPPEPEDQLPELPSSPLPLASVASYPSDTSEAPSSPRALQNPETEYDLSNDWEISAPPPAPRATVDRSSTLTIHSFFGMGGKSKSAIHERNSRQLIKDKEYTGKADKYRKWQERIRKIDPRAEFRGPTDPKSIRCSKCGSTLQAKRPHEVRRFQEHYGGCKDNKDLPTRRVVAMSRFTGGTGGGAISEVKLALEKYGMTFGELSEKKKEVVLDLQTNTRKWITDKERQRVYSTACSKEVQSPTASNSSSDPAPQPCLKCLEVLTSHEFKRALTRELPQPENYKYANHRYRHTHLGELYTKINGLQELVESHESGSPFTRYAAGVTQGKYSDNNVLSGLLQAMVMKQDRESRNVGMQNFTWPPAYDQFLHCLALESPSTYRLLAKHLPARSERSFSILRSKEPSMPLSICPRTFQLVKEHLDAIKYTGPIALSSDDTKLLPAWRFQWSTEKQSWFLIGAIGEPIRVADPESARQVINMQYTHKFSPTVAILAIGEKNIAEDLVVYSEKIIRGLISASVRVASYACDGTETERKVQRLLHKAADRVESHTITSSLGAEFSVTFEIPFFDDCPVVMIQDSKHALKTMRNNTGTGGRLLLIGNHVIHHQHLHALLDDLGCPIYRRDLEKADKQDDNAASRLFSAATLQHIIIHHPSFVGEIIYLFVYGELVDAYQNRTLSHLERFRIISRTLAFTNMWTSFLDKAGHLRSRFCVSREALDICRMLIEGLAALIVVYRQHWSEDDPFPLLPWFHSSESCEHTFAEWRKLIKDFTMLAAFQMTVKSSVKMRQAAALAEAGDPKARAQGYNHTYLDNRGVDLASLSTYPDDSQLQAVLDEATDEADSLITLLGLIPAHLREPTDRFAPPVSLPGISSWFHESELDTRPSDAYNLEDHLDGSDSDDVAGQLHNMLHSGVLEASGRTNKQDDRAMGLASATASLALEDMITVDNWDINPEEEEAALAQERDTVQNAMSSLRLAPLNTADELEKPVGFGSASLTQYDFSHLVELRRQHQTRQAAQGVRTQTTATMPNPEASIRRKLLKGFNEIVKEQQPNAIGTGLERRTRWTTHAENADVSQPESHVSGNVANASAVAKTAARQAITRRKTLFTKAGVPELNAIVEARISTLRGLKTGDFGVVFTPFGVRLGRVLVVYSKGGGKNGRHGAVDSISSIGAGSNIALELLEFVHGRIFRIQKNRAFQTIQFAFIPPLAFLTRIQTLTEDIGGSFVMSDDQDFKIYRSLDKARGAIEQCMKLSRKRGARGGGAASIGAGDVSDNSD</sequence>
<evidence type="ECO:0000256" key="1">
    <source>
        <dbReference type="ARBA" id="ARBA00005234"/>
    </source>
</evidence>
<dbReference type="SUPFAM" id="SSF54001">
    <property type="entry name" value="Cysteine proteinases"/>
    <property type="match status" value="1"/>
</dbReference>
<dbReference type="Proteomes" id="UP000308730">
    <property type="component" value="Unassembled WGS sequence"/>
</dbReference>
<organism evidence="6 7">
    <name type="scientific">Antrodiella citrinella</name>
    <dbReference type="NCBI Taxonomy" id="2447956"/>
    <lineage>
        <taxon>Eukaryota</taxon>
        <taxon>Fungi</taxon>
        <taxon>Dikarya</taxon>
        <taxon>Basidiomycota</taxon>
        <taxon>Agaricomycotina</taxon>
        <taxon>Agaricomycetes</taxon>
        <taxon>Polyporales</taxon>
        <taxon>Steccherinaceae</taxon>
        <taxon>Antrodiella</taxon>
    </lineage>
</organism>
<keyword evidence="2" id="KW-0645">Protease</keyword>
<evidence type="ECO:0000256" key="2">
    <source>
        <dbReference type="ARBA" id="ARBA00022670"/>
    </source>
</evidence>
<name>A0A4S4LXM2_9APHY</name>
<feature type="domain" description="Ubiquitin-like protease family profile" evidence="5">
    <location>
        <begin position="226"/>
        <end position="408"/>
    </location>
</feature>
<dbReference type="GO" id="GO:0006508">
    <property type="term" value="P:proteolysis"/>
    <property type="evidence" value="ECO:0007669"/>
    <property type="project" value="UniProtKB-KW"/>
</dbReference>
<gene>
    <name evidence="6" type="ORF">EUX98_g9269</name>
</gene>
<keyword evidence="7" id="KW-1185">Reference proteome</keyword>
<protein>
    <recommendedName>
        <fullName evidence="5">Ubiquitin-like protease family profile domain-containing protein</fullName>
    </recommendedName>
</protein>
<evidence type="ECO:0000256" key="4">
    <source>
        <dbReference type="SAM" id="MobiDB-lite"/>
    </source>
</evidence>
<feature type="region of interest" description="Disordered" evidence="4">
    <location>
        <begin position="524"/>
        <end position="574"/>
    </location>
</feature>
<feature type="compositionally biased region" description="Acidic residues" evidence="4">
    <location>
        <begin position="526"/>
        <end position="540"/>
    </location>
</feature>
<accession>A0A4S4LXM2</accession>
<evidence type="ECO:0000259" key="5">
    <source>
        <dbReference type="PROSITE" id="PS50600"/>
    </source>
</evidence>
<feature type="compositionally biased region" description="Polar residues" evidence="4">
    <location>
        <begin position="559"/>
        <end position="574"/>
    </location>
</feature>
<dbReference type="Gene3D" id="3.40.395.10">
    <property type="entry name" value="Adenoviral Proteinase, Chain A"/>
    <property type="match status" value="1"/>
</dbReference>